<gene>
    <name evidence="1" type="ORF">ACFOM8_19940</name>
</gene>
<dbReference type="RefSeq" id="WP_377764038.1">
    <property type="nucleotide sequence ID" value="NZ_JBHRXY010000039.1"/>
</dbReference>
<proteinExistence type="predicted"/>
<dbReference type="Proteomes" id="UP001595539">
    <property type="component" value="Unassembled WGS sequence"/>
</dbReference>
<protein>
    <submittedName>
        <fullName evidence="1">Uncharacterized protein</fullName>
    </submittedName>
</protein>
<dbReference type="EMBL" id="JBHRXY010000039">
    <property type="protein sequence ID" value="MFC3631701.1"/>
    <property type="molecule type" value="Genomic_DNA"/>
</dbReference>
<evidence type="ECO:0000313" key="2">
    <source>
        <dbReference type="Proteomes" id="UP001595539"/>
    </source>
</evidence>
<name>A0ABV7UA09_9RHOB</name>
<sequence length="117" mass="13096">MTTPINYEEAPNVVSEEGCRKLVASGWQLQVFCAGSAEKKHQNYFGTWGIRIISPDGTYERTLVTARKDMQMRMFKTVNGLIAFLYDLNVKVPSIPLEQGMRALQPVIRGEVSPSST</sequence>
<organism evidence="1 2">
    <name type="scientific">Paracoccus angustae</name>
    <dbReference type="NCBI Taxonomy" id="1671480"/>
    <lineage>
        <taxon>Bacteria</taxon>
        <taxon>Pseudomonadati</taxon>
        <taxon>Pseudomonadota</taxon>
        <taxon>Alphaproteobacteria</taxon>
        <taxon>Rhodobacterales</taxon>
        <taxon>Paracoccaceae</taxon>
        <taxon>Paracoccus</taxon>
    </lineage>
</organism>
<evidence type="ECO:0000313" key="1">
    <source>
        <dbReference type="EMBL" id="MFC3631701.1"/>
    </source>
</evidence>
<accession>A0ABV7UA09</accession>
<reference evidence="2" key="1">
    <citation type="journal article" date="2019" name="Int. J. Syst. Evol. Microbiol.">
        <title>The Global Catalogue of Microorganisms (GCM) 10K type strain sequencing project: providing services to taxonomists for standard genome sequencing and annotation.</title>
        <authorList>
            <consortium name="The Broad Institute Genomics Platform"/>
            <consortium name="The Broad Institute Genome Sequencing Center for Infectious Disease"/>
            <person name="Wu L."/>
            <person name="Ma J."/>
        </authorList>
    </citation>
    <scope>NUCLEOTIDE SEQUENCE [LARGE SCALE GENOMIC DNA]</scope>
    <source>
        <strain evidence="2">KCTC 42473</strain>
    </source>
</reference>
<comment type="caution">
    <text evidence="1">The sequence shown here is derived from an EMBL/GenBank/DDBJ whole genome shotgun (WGS) entry which is preliminary data.</text>
</comment>
<keyword evidence="2" id="KW-1185">Reference proteome</keyword>